<dbReference type="SUPFAM" id="SSF53756">
    <property type="entry name" value="UDP-Glycosyltransferase/glycogen phosphorylase"/>
    <property type="match status" value="1"/>
</dbReference>
<dbReference type="PANTHER" id="PTHR43174">
    <property type="entry name" value="UDP-N-ACETYLGLUCOSAMINE 2-EPIMERASE"/>
    <property type="match status" value="1"/>
</dbReference>
<dbReference type="InterPro" id="IPR003331">
    <property type="entry name" value="UDP_GlcNAc_Epimerase_2_dom"/>
</dbReference>
<dbReference type="EMBL" id="JAGEPF010000002">
    <property type="protein sequence ID" value="MBO2456831.1"/>
    <property type="molecule type" value="Genomic_DNA"/>
</dbReference>
<dbReference type="InterPro" id="IPR029767">
    <property type="entry name" value="WecB-like"/>
</dbReference>
<dbReference type="GO" id="GO:0008761">
    <property type="term" value="F:UDP-N-acetylglucosamine 2-epimerase activity"/>
    <property type="evidence" value="ECO:0007669"/>
    <property type="project" value="UniProtKB-EC"/>
</dbReference>
<gene>
    <name evidence="3" type="primary">wecB</name>
    <name evidence="3" type="ORF">J4709_04390</name>
</gene>
<comment type="similarity">
    <text evidence="1">Belongs to the UDP-N-acetylglucosamine 2-epimerase family.</text>
</comment>
<keyword evidence="4" id="KW-1185">Reference proteome</keyword>
<protein>
    <submittedName>
        <fullName evidence="3">UDP-N-acetylglucosamine 2-epimerase (Non-hydrolyzing)</fullName>
        <ecNumber evidence="3">5.1.3.14</ecNumber>
    </submittedName>
</protein>
<feature type="domain" description="UDP-N-acetylglucosamine 2-epimerase" evidence="2">
    <location>
        <begin position="35"/>
        <end position="360"/>
    </location>
</feature>
<accession>A0ABS3RJR3</accession>
<dbReference type="RefSeq" id="WP_208237108.1">
    <property type="nucleotide sequence ID" value="NZ_JAGEPF010000002.1"/>
</dbReference>
<dbReference type="Proteomes" id="UP000680206">
    <property type="component" value="Unassembled WGS sequence"/>
</dbReference>
<sequence length="371" mass="39319">MNRKEIVVAPIVHVLGARPNFVKAAPVIGALRAAGADQAVIHTGQHYDARMSEIFFDELGLPEPDVNLGVGSGGHAEQTAALMVGLEREFTSRSPALVIVYGDVNSTIAAALVAAKLHIPVAHVEAGLRSFDMTMPEEVNRRLTDQLSDICLVTSPEGIGHLANEGVPVERAHLVGNPMIDTLLANLDSFDTAKVRAAHGLPDRYVLATMHRPANVDAPRTAAALVRHLHGVADLADLVIPVHPRGRANLLAAGLDDHDRVHVLDPLGYIDFIAAVRGAAAVVTDSGGLQEETTILGVPCLTVRPNTERPITITHGTNRLVTFEELVPAARKALESGAQAGERKPPLWDGHAGPRIAEVVMTYLGENGALG</sequence>
<keyword evidence="1 3" id="KW-0413">Isomerase</keyword>
<evidence type="ECO:0000259" key="2">
    <source>
        <dbReference type="Pfam" id="PF02350"/>
    </source>
</evidence>
<comment type="caution">
    <text evidence="3">The sequence shown here is derived from an EMBL/GenBank/DDBJ whole genome shotgun (WGS) entry which is preliminary data.</text>
</comment>
<evidence type="ECO:0000256" key="1">
    <source>
        <dbReference type="RuleBase" id="RU003513"/>
    </source>
</evidence>
<dbReference type="NCBIfam" id="TIGR00236">
    <property type="entry name" value="wecB"/>
    <property type="match status" value="1"/>
</dbReference>
<proteinExistence type="inferred from homology"/>
<dbReference type="Gene3D" id="3.40.50.2000">
    <property type="entry name" value="Glycogen Phosphorylase B"/>
    <property type="match status" value="2"/>
</dbReference>
<dbReference type="CDD" id="cd03786">
    <property type="entry name" value="GTB_UDP-GlcNAc_2-Epimerase"/>
    <property type="match status" value="1"/>
</dbReference>
<name>A0ABS3RJR3_9ACTN</name>
<evidence type="ECO:0000313" key="4">
    <source>
        <dbReference type="Proteomes" id="UP000680206"/>
    </source>
</evidence>
<reference evidence="3 4" key="1">
    <citation type="submission" date="2021-03" db="EMBL/GenBank/DDBJ databases">
        <title>Actinomadura violae sp. nov., isolated from lichen in Thailand.</title>
        <authorList>
            <person name="Kanchanasin P."/>
            <person name="Saeng-In P."/>
            <person name="Phongsopitanun W."/>
            <person name="Yuki M."/>
            <person name="Kudo T."/>
            <person name="Ohkuma M."/>
            <person name="Tanasupawat S."/>
        </authorList>
    </citation>
    <scope>NUCLEOTIDE SEQUENCE [LARGE SCALE GENOMIC DNA]</scope>
    <source>
        <strain evidence="3 4">LCR2-06</strain>
    </source>
</reference>
<dbReference type="Pfam" id="PF02350">
    <property type="entry name" value="Epimerase_2"/>
    <property type="match status" value="1"/>
</dbReference>
<dbReference type="EC" id="5.1.3.14" evidence="3"/>
<dbReference type="PANTHER" id="PTHR43174:SF1">
    <property type="entry name" value="UDP-N-ACETYLGLUCOSAMINE 2-EPIMERASE"/>
    <property type="match status" value="1"/>
</dbReference>
<evidence type="ECO:0000313" key="3">
    <source>
        <dbReference type="EMBL" id="MBO2456831.1"/>
    </source>
</evidence>
<organism evidence="3 4">
    <name type="scientific">Actinomadura violacea</name>
    <dbReference type="NCBI Taxonomy" id="2819934"/>
    <lineage>
        <taxon>Bacteria</taxon>
        <taxon>Bacillati</taxon>
        <taxon>Actinomycetota</taxon>
        <taxon>Actinomycetes</taxon>
        <taxon>Streptosporangiales</taxon>
        <taxon>Thermomonosporaceae</taxon>
        <taxon>Actinomadura</taxon>
    </lineage>
</organism>